<dbReference type="InterPro" id="IPR022037">
    <property type="entry name" value="DUF3606"/>
</dbReference>
<reference evidence="1" key="1">
    <citation type="submission" date="2016-10" db="EMBL/GenBank/DDBJ databases">
        <authorList>
            <person name="de Groot N.N."/>
        </authorList>
    </citation>
    <scope>NUCLEOTIDE SEQUENCE [LARGE SCALE GENOMIC DNA]</scope>
    <source>
        <strain evidence="1">DSM 26130</strain>
    </source>
</reference>
<organism evidence="1 2">
    <name type="scientific">Spirosoma endophyticum</name>
    <dbReference type="NCBI Taxonomy" id="662367"/>
    <lineage>
        <taxon>Bacteria</taxon>
        <taxon>Pseudomonadati</taxon>
        <taxon>Bacteroidota</taxon>
        <taxon>Cytophagia</taxon>
        <taxon>Cytophagales</taxon>
        <taxon>Cytophagaceae</taxon>
        <taxon>Spirosoma</taxon>
    </lineage>
</organism>
<sequence>MAMADDKKNTGPADDKRVNVHEDYEVAYWTKKFGCTKAQLVTAVEAVGVIATDVQKYLSR</sequence>
<dbReference type="Proteomes" id="UP000198598">
    <property type="component" value="Unassembled WGS sequence"/>
</dbReference>
<evidence type="ECO:0000313" key="2">
    <source>
        <dbReference type="Proteomes" id="UP000198598"/>
    </source>
</evidence>
<dbReference type="Pfam" id="PF12244">
    <property type="entry name" value="DUF3606"/>
    <property type="match status" value="1"/>
</dbReference>
<dbReference type="AlphaFoldDB" id="A0A1I2HEY0"/>
<gene>
    <name evidence="1" type="ORF">SAMN05216167_14315</name>
</gene>
<name>A0A1I2HEY0_9BACT</name>
<accession>A0A1I2HEY0</accession>
<evidence type="ECO:0008006" key="3">
    <source>
        <dbReference type="Google" id="ProtNLM"/>
    </source>
</evidence>
<proteinExistence type="predicted"/>
<evidence type="ECO:0000313" key="1">
    <source>
        <dbReference type="EMBL" id="SFF28825.1"/>
    </source>
</evidence>
<protein>
    <recommendedName>
        <fullName evidence="3">DUF3606 domain-containing protein</fullName>
    </recommendedName>
</protein>
<dbReference type="EMBL" id="FOLQ01000043">
    <property type="protein sequence ID" value="SFF28825.1"/>
    <property type="molecule type" value="Genomic_DNA"/>
</dbReference>
<keyword evidence="2" id="KW-1185">Reference proteome</keyword>